<dbReference type="RefSeq" id="WP_019999389.1">
    <property type="nucleotide sequence ID" value="NZ_CP192219.1"/>
</dbReference>
<dbReference type="Gene3D" id="3.10.20.310">
    <property type="entry name" value="membrane protein fhac"/>
    <property type="match status" value="1"/>
</dbReference>
<evidence type="ECO:0000259" key="10">
    <source>
        <dbReference type="PROSITE" id="PS51779"/>
    </source>
</evidence>
<comment type="caution">
    <text evidence="11">The sequence shown here is derived from an EMBL/GenBank/DDBJ whole genome shotgun (WGS) entry which is preliminary data.</text>
</comment>
<dbReference type="GO" id="GO:0008320">
    <property type="term" value="F:protein transmembrane transporter activity"/>
    <property type="evidence" value="ECO:0007669"/>
    <property type="project" value="TreeGrafter"/>
</dbReference>
<keyword evidence="8" id="KW-0998">Cell outer membrane</keyword>
<evidence type="ECO:0000313" key="11">
    <source>
        <dbReference type="EMBL" id="SHJ59896.1"/>
    </source>
</evidence>
<feature type="signal peptide" evidence="9">
    <location>
        <begin position="1"/>
        <end position="20"/>
    </location>
</feature>
<dbReference type="Proteomes" id="UP000184001">
    <property type="component" value="Unassembled WGS sequence"/>
</dbReference>
<dbReference type="Gene3D" id="2.40.160.50">
    <property type="entry name" value="membrane protein fhac: a member of the omp85/tpsb transporter family"/>
    <property type="match status" value="1"/>
</dbReference>
<sequence>MHKLATALLLLCNVSLLLMGQPLDGYSSTEESIFRNDAVLQQQEEQRRKELQKKHKEQYEKSLGDEEYLLPKSPEEADQKICVSIKTISLTGCTLLDEDEYSEIIARYSSKCLRLADIKELIRELTNLYIAKGYITSRIFVPQQDMGSGVLKLVVVEGEVTSFKFNPPAENGERQLYCAFPDLNGRKLNIRDIEQGLDQLNKLPSNNAKIRLEPGEKVGTTCVVIDNQPTRTWRPAFGVDNSGQELTGTTQFLSSFEKDNLFDLNDLLSISFSGDAENLFNYEGLRSYSLQSFYTMGYGYWSFSGTFGVFKYNSLIGDGNMQLRNTGETLTGGASLERVVYRSANSKFTLGTSFLSRCIRTYLDDTKLLASSYQLTDLSMYGSGVVRVLGTAISIRGEYTKGLPIFGVQPTDSEFSLASPQTTFDKATLNLSVMRPFTIYSNQFVFSSIFSTQWSPDTLYSAEQFSIGSRYTVRGFHEDNIYGSTGGYVRNDLALIIPMEDMWGLAKSIEIFAGYDAGCVLEDQHDAYNGGTLQGAVLGIRTGGGRLAAEIVFAKPLDAPDYLLKNDFEIYSSVKLTF</sequence>
<keyword evidence="3" id="KW-0813">Transport</keyword>
<name>A0A8G2CBL3_9BACT</name>
<proteinExistence type="inferred from homology"/>
<protein>
    <submittedName>
        <fullName evidence="11">Hemolysin activation/secretion protein</fullName>
    </submittedName>
</protein>
<reference evidence="11 12" key="1">
    <citation type="submission" date="2016-11" db="EMBL/GenBank/DDBJ databases">
        <authorList>
            <person name="Varghese N."/>
            <person name="Submissions S."/>
        </authorList>
    </citation>
    <scope>NUCLEOTIDE SEQUENCE [LARGE SCALE GENOMIC DNA]</scope>
    <source>
        <strain evidence="11 12">DSM 17919</strain>
    </source>
</reference>
<keyword evidence="9" id="KW-0732">Signal</keyword>
<dbReference type="InterPro" id="IPR005565">
    <property type="entry name" value="Hemolysn_activator_HlyB_C"/>
</dbReference>
<dbReference type="GO" id="GO:0098046">
    <property type="term" value="C:type V protein secretion system complex"/>
    <property type="evidence" value="ECO:0007669"/>
    <property type="project" value="TreeGrafter"/>
</dbReference>
<keyword evidence="5" id="KW-0812">Transmembrane</keyword>
<gene>
    <name evidence="11" type="ORF">SAMN05660830_02787</name>
</gene>
<evidence type="ECO:0000256" key="3">
    <source>
        <dbReference type="ARBA" id="ARBA00022448"/>
    </source>
</evidence>
<dbReference type="AlphaFoldDB" id="A0A8G2CBL3"/>
<dbReference type="PANTHER" id="PTHR34597:SF3">
    <property type="entry name" value="OUTER MEMBRANE TRANSPORTER CDIB"/>
    <property type="match status" value="1"/>
</dbReference>
<dbReference type="GO" id="GO:0046819">
    <property type="term" value="P:protein secretion by the type V secretion system"/>
    <property type="evidence" value="ECO:0007669"/>
    <property type="project" value="TreeGrafter"/>
</dbReference>
<evidence type="ECO:0000256" key="5">
    <source>
        <dbReference type="ARBA" id="ARBA00022692"/>
    </source>
</evidence>
<dbReference type="Pfam" id="PF08479">
    <property type="entry name" value="POTRA_2"/>
    <property type="match status" value="1"/>
</dbReference>
<evidence type="ECO:0000256" key="7">
    <source>
        <dbReference type="ARBA" id="ARBA00023136"/>
    </source>
</evidence>
<dbReference type="InterPro" id="IPR027282">
    <property type="entry name" value="TPS"/>
</dbReference>
<keyword evidence="7" id="KW-0472">Membrane</keyword>
<dbReference type="InterPro" id="IPR035251">
    <property type="entry name" value="ShlB_POTRA"/>
</dbReference>
<dbReference type="EMBL" id="FQZR01000008">
    <property type="protein sequence ID" value="SHJ59896.1"/>
    <property type="molecule type" value="Genomic_DNA"/>
</dbReference>
<comment type="similarity">
    <text evidence="2">Belongs to the TPS (TC 1.B.20) family.</text>
</comment>
<evidence type="ECO:0000256" key="2">
    <source>
        <dbReference type="ARBA" id="ARBA00009055"/>
    </source>
</evidence>
<evidence type="ECO:0000256" key="4">
    <source>
        <dbReference type="ARBA" id="ARBA00022452"/>
    </source>
</evidence>
<accession>A0A8G2CBL3</accession>
<evidence type="ECO:0000256" key="8">
    <source>
        <dbReference type="ARBA" id="ARBA00023237"/>
    </source>
</evidence>
<keyword evidence="6" id="KW-0653">Protein transport</keyword>
<feature type="chain" id="PRO_5034277375" evidence="9">
    <location>
        <begin position="21"/>
        <end position="578"/>
    </location>
</feature>
<dbReference type="Pfam" id="PF03865">
    <property type="entry name" value="ShlB"/>
    <property type="match status" value="1"/>
</dbReference>
<dbReference type="InterPro" id="IPR034746">
    <property type="entry name" value="POTRA"/>
</dbReference>
<evidence type="ECO:0000256" key="9">
    <source>
        <dbReference type="SAM" id="SignalP"/>
    </source>
</evidence>
<evidence type="ECO:0000256" key="6">
    <source>
        <dbReference type="ARBA" id="ARBA00022927"/>
    </source>
</evidence>
<evidence type="ECO:0000313" key="12">
    <source>
        <dbReference type="Proteomes" id="UP000184001"/>
    </source>
</evidence>
<dbReference type="InterPro" id="IPR051544">
    <property type="entry name" value="TPS_OM_transporter"/>
</dbReference>
<dbReference type="PANTHER" id="PTHR34597">
    <property type="entry name" value="SLR1661 PROTEIN"/>
    <property type="match status" value="1"/>
</dbReference>
<dbReference type="PIRSF" id="PIRSF029745">
    <property type="entry name" value="FhaC"/>
    <property type="match status" value="1"/>
</dbReference>
<comment type="subcellular location">
    <subcellularLocation>
        <location evidence="1">Cell outer membrane</location>
    </subcellularLocation>
</comment>
<dbReference type="GO" id="GO:0009279">
    <property type="term" value="C:cell outer membrane"/>
    <property type="evidence" value="ECO:0007669"/>
    <property type="project" value="UniProtKB-SubCell"/>
</dbReference>
<dbReference type="InterPro" id="IPR013686">
    <property type="entry name" value="Polypept-transport_assoc_ShlB"/>
</dbReference>
<keyword evidence="4" id="KW-1134">Transmembrane beta strand</keyword>
<evidence type="ECO:0000256" key="1">
    <source>
        <dbReference type="ARBA" id="ARBA00004442"/>
    </source>
</evidence>
<dbReference type="Pfam" id="PF17287">
    <property type="entry name" value="POTRA_3"/>
    <property type="match status" value="1"/>
</dbReference>
<feature type="domain" description="POTRA" evidence="10">
    <location>
        <begin position="83"/>
        <end position="158"/>
    </location>
</feature>
<organism evidence="11 12">
    <name type="scientific">Halodesulfovibrio aestuarii</name>
    <dbReference type="NCBI Taxonomy" id="126333"/>
    <lineage>
        <taxon>Bacteria</taxon>
        <taxon>Pseudomonadati</taxon>
        <taxon>Thermodesulfobacteriota</taxon>
        <taxon>Desulfovibrionia</taxon>
        <taxon>Desulfovibrionales</taxon>
        <taxon>Desulfovibrionaceae</taxon>
        <taxon>Halodesulfovibrio</taxon>
    </lineage>
</organism>
<dbReference type="PROSITE" id="PS51779">
    <property type="entry name" value="POTRA"/>
    <property type="match status" value="1"/>
</dbReference>